<dbReference type="InterPro" id="IPR027372">
    <property type="entry name" value="Phytase-like_dom"/>
</dbReference>
<feature type="domain" description="Phytase-like" evidence="1">
    <location>
        <begin position="70"/>
        <end position="315"/>
    </location>
</feature>
<organism evidence="2 3">
    <name type="scientific">Tsuneonella flava</name>
    <dbReference type="NCBI Taxonomy" id="2055955"/>
    <lineage>
        <taxon>Bacteria</taxon>
        <taxon>Pseudomonadati</taxon>
        <taxon>Pseudomonadota</taxon>
        <taxon>Alphaproteobacteria</taxon>
        <taxon>Sphingomonadales</taxon>
        <taxon>Erythrobacteraceae</taxon>
        <taxon>Tsuneonella</taxon>
    </lineage>
</organism>
<dbReference type="Pfam" id="PF13449">
    <property type="entry name" value="Phytase-like"/>
    <property type="match status" value="1"/>
</dbReference>
<dbReference type="EMBL" id="CP061510">
    <property type="protein sequence ID" value="QSB45137.1"/>
    <property type="molecule type" value="Genomic_DNA"/>
</dbReference>
<name>A0ABX7KAY8_9SPHN</name>
<evidence type="ECO:0000313" key="2">
    <source>
        <dbReference type="EMBL" id="QSB45137.1"/>
    </source>
</evidence>
<evidence type="ECO:0000259" key="1">
    <source>
        <dbReference type="Pfam" id="PF13449"/>
    </source>
</evidence>
<gene>
    <name evidence="2" type="ORF">IDJ81_03010</name>
</gene>
<evidence type="ECO:0000313" key="3">
    <source>
        <dbReference type="Proteomes" id="UP000663637"/>
    </source>
</evidence>
<reference evidence="2 3" key="1">
    <citation type="submission" date="2020-09" db="EMBL/GenBank/DDBJ databases">
        <title>Complete genome sequence of altererythrobacter flavus SS-21NJ, isolated from Dongying oil sludge in Shandong province.</title>
        <authorList>
            <person name="Sun S."/>
            <person name="Zhang Z."/>
        </authorList>
    </citation>
    <scope>NUCLEOTIDE SEQUENCE [LARGE SCALE GENOMIC DNA]</scope>
    <source>
        <strain evidence="2 3">SS-21NJ</strain>
    </source>
</reference>
<sequence length="335" mass="36699">MPIRLRFRAMQFGAIAIIALGLSPGTWLRDAPAKGVDSPVVVFRPIALDERVLGSFAIEGAWHLDSSNFWFGGYSGLVALDSGTLLAGADRGWTLRFTVPPANRVSQQSARFSPVGTKYARKHMSDLEALTHDPVTGGVWGAFEYRNAIARFSRDGRMQEVAFPPAMRGWPSNAGPEGMVRLADGRFLVSAEAVWRSDAEHDLHTLLVFSGDPLDGAGSWKARMETPPGYAPVDMAQLPDGRVLVLMRKVNYLPPRFTGRIAVYDPRTLAAGMPWQGQVVAKLEPPLPTDNYEGIAVVPDESGKGAGVWVVSDDNRMRTFQRTILLKLRWSPSAQ</sequence>
<dbReference type="SUPFAM" id="SSF101898">
    <property type="entry name" value="NHL repeat"/>
    <property type="match status" value="1"/>
</dbReference>
<dbReference type="Proteomes" id="UP000663637">
    <property type="component" value="Chromosome"/>
</dbReference>
<proteinExistence type="predicted"/>
<protein>
    <submittedName>
        <fullName evidence="2">Esterase-like activity of phytase family protein</fullName>
    </submittedName>
</protein>
<keyword evidence="3" id="KW-1185">Reference proteome</keyword>
<accession>A0ABX7KAY8</accession>